<dbReference type="AlphaFoldDB" id="A0AAV3QL55"/>
<name>A0AAV3QL55_LITER</name>
<gene>
    <name evidence="1" type="ORF">LIER_19642</name>
</gene>
<protein>
    <submittedName>
        <fullName evidence="1">Uncharacterized protein</fullName>
    </submittedName>
</protein>
<comment type="caution">
    <text evidence="1">The sequence shown here is derived from an EMBL/GenBank/DDBJ whole genome shotgun (WGS) entry which is preliminary data.</text>
</comment>
<keyword evidence="2" id="KW-1185">Reference proteome</keyword>
<evidence type="ECO:0000313" key="2">
    <source>
        <dbReference type="Proteomes" id="UP001454036"/>
    </source>
</evidence>
<proteinExistence type="predicted"/>
<sequence>MGTLGQTVYTLGFWMRETGQAMDRLGSILDFKEPIIFNNTCQGIEL</sequence>
<dbReference type="Proteomes" id="UP001454036">
    <property type="component" value="Unassembled WGS sequence"/>
</dbReference>
<reference evidence="1 2" key="1">
    <citation type="submission" date="2024-01" db="EMBL/GenBank/DDBJ databases">
        <title>The complete chloroplast genome sequence of Lithospermum erythrorhizon: insights into the phylogenetic relationship among Boraginaceae species and the maternal lineages of purple gromwells.</title>
        <authorList>
            <person name="Okada T."/>
            <person name="Watanabe K."/>
        </authorList>
    </citation>
    <scope>NUCLEOTIDE SEQUENCE [LARGE SCALE GENOMIC DNA]</scope>
</reference>
<accession>A0AAV3QL55</accession>
<dbReference type="EMBL" id="BAABME010004878">
    <property type="protein sequence ID" value="GAA0163873.1"/>
    <property type="molecule type" value="Genomic_DNA"/>
</dbReference>
<evidence type="ECO:0000313" key="1">
    <source>
        <dbReference type="EMBL" id="GAA0163873.1"/>
    </source>
</evidence>
<organism evidence="1 2">
    <name type="scientific">Lithospermum erythrorhizon</name>
    <name type="common">Purple gromwell</name>
    <name type="synonym">Lithospermum officinale var. erythrorhizon</name>
    <dbReference type="NCBI Taxonomy" id="34254"/>
    <lineage>
        <taxon>Eukaryota</taxon>
        <taxon>Viridiplantae</taxon>
        <taxon>Streptophyta</taxon>
        <taxon>Embryophyta</taxon>
        <taxon>Tracheophyta</taxon>
        <taxon>Spermatophyta</taxon>
        <taxon>Magnoliopsida</taxon>
        <taxon>eudicotyledons</taxon>
        <taxon>Gunneridae</taxon>
        <taxon>Pentapetalae</taxon>
        <taxon>asterids</taxon>
        <taxon>lamiids</taxon>
        <taxon>Boraginales</taxon>
        <taxon>Boraginaceae</taxon>
        <taxon>Boraginoideae</taxon>
        <taxon>Lithospermeae</taxon>
        <taxon>Lithospermum</taxon>
    </lineage>
</organism>